<dbReference type="AlphaFoldDB" id="A0AAV6VXQ0"/>
<evidence type="ECO:0000256" key="4">
    <source>
        <dbReference type="ARBA" id="ARBA00022989"/>
    </source>
</evidence>
<proteinExistence type="inferred from homology"/>
<organism evidence="8 9">
    <name type="scientific">Oedothorax gibbosus</name>
    <dbReference type="NCBI Taxonomy" id="931172"/>
    <lineage>
        <taxon>Eukaryota</taxon>
        <taxon>Metazoa</taxon>
        <taxon>Ecdysozoa</taxon>
        <taxon>Arthropoda</taxon>
        <taxon>Chelicerata</taxon>
        <taxon>Arachnida</taxon>
        <taxon>Araneae</taxon>
        <taxon>Araneomorphae</taxon>
        <taxon>Entelegynae</taxon>
        <taxon>Araneoidea</taxon>
        <taxon>Linyphiidae</taxon>
        <taxon>Erigoninae</taxon>
        <taxon>Oedothorax</taxon>
    </lineage>
</organism>
<name>A0AAV6VXQ0_9ARAC</name>
<evidence type="ECO:0000256" key="3">
    <source>
        <dbReference type="ARBA" id="ARBA00022692"/>
    </source>
</evidence>
<dbReference type="InterPro" id="IPR050911">
    <property type="entry name" value="DRAM/TMEM150_Autophagy_Mod"/>
</dbReference>
<keyword evidence="4 6" id="KW-1133">Transmembrane helix</keyword>
<accession>A0AAV6VXQ0</accession>
<feature type="transmembrane region" description="Helical" evidence="6">
    <location>
        <begin position="70"/>
        <end position="95"/>
    </location>
</feature>
<keyword evidence="3 6" id="KW-0812">Transmembrane</keyword>
<dbReference type="InterPro" id="IPR019402">
    <property type="entry name" value="CWH43_N"/>
</dbReference>
<feature type="transmembrane region" description="Helical" evidence="6">
    <location>
        <begin position="39"/>
        <end position="64"/>
    </location>
</feature>
<evidence type="ECO:0000256" key="6">
    <source>
        <dbReference type="SAM" id="Phobius"/>
    </source>
</evidence>
<dbReference type="Pfam" id="PF10277">
    <property type="entry name" value="Frag1"/>
    <property type="match status" value="1"/>
</dbReference>
<dbReference type="EMBL" id="JAFNEN010000005">
    <property type="protein sequence ID" value="KAG8201435.1"/>
    <property type="molecule type" value="Genomic_DNA"/>
</dbReference>
<comment type="similarity">
    <text evidence="2">Belongs to the DRAM/TMEM150 family.</text>
</comment>
<evidence type="ECO:0000259" key="7">
    <source>
        <dbReference type="Pfam" id="PF10277"/>
    </source>
</evidence>
<dbReference type="PANTHER" id="PTHR21324">
    <property type="entry name" value="FASTING-INDUCIBLE INTEGRAL MEMBRANE PROTEIN TM6P1-RELATED"/>
    <property type="match status" value="1"/>
</dbReference>
<feature type="transmembrane region" description="Helical" evidence="6">
    <location>
        <begin position="116"/>
        <end position="135"/>
    </location>
</feature>
<evidence type="ECO:0000256" key="2">
    <source>
        <dbReference type="ARBA" id="ARBA00006565"/>
    </source>
</evidence>
<dbReference type="GO" id="GO:0012505">
    <property type="term" value="C:endomembrane system"/>
    <property type="evidence" value="ECO:0007669"/>
    <property type="project" value="UniProtKB-SubCell"/>
</dbReference>
<protein>
    <recommendedName>
        <fullName evidence="7">CWH43-like N-terminal domain-containing protein</fullName>
    </recommendedName>
</protein>
<comment type="caution">
    <text evidence="8">The sequence shown here is derived from an EMBL/GenBank/DDBJ whole genome shotgun (WGS) entry which is preliminary data.</text>
</comment>
<comment type="subcellular location">
    <subcellularLocation>
        <location evidence="1">Endomembrane system</location>
        <topology evidence="1">Multi-pass membrane protein</topology>
    </subcellularLocation>
</comment>
<feature type="transmembrane region" description="Helical" evidence="6">
    <location>
        <begin position="236"/>
        <end position="263"/>
    </location>
</feature>
<evidence type="ECO:0000313" key="8">
    <source>
        <dbReference type="EMBL" id="KAG8201435.1"/>
    </source>
</evidence>
<reference evidence="8 9" key="1">
    <citation type="journal article" date="2022" name="Nat. Ecol. Evol.">
        <title>A masculinizing supergene underlies an exaggerated male reproductive morph in a spider.</title>
        <authorList>
            <person name="Hendrickx F."/>
            <person name="De Corte Z."/>
            <person name="Sonet G."/>
            <person name="Van Belleghem S.M."/>
            <person name="Kostlbacher S."/>
            <person name="Vangestel C."/>
        </authorList>
    </citation>
    <scope>NUCLEOTIDE SEQUENCE [LARGE SCALE GENOMIC DNA]</scope>
    <source>
        <strain evidence="8">W744_W776</strain>
    </source>
</reference>
<feature type="transmembrane region" description="Helical" evidence="6">
    <location>
        <begin position="181"/>
        <end position="203"/>
    </location>
</feature>
<sequence>MWNFKLKRFFEMEPPQPTQNPPTTNTTDVFKWLPILKTFILVAGSTLCFIIAYFGGSVSVYLPFISETGATGAAMCVFSMTLYLGAMIGMMIIAYRYLIVTEQISLRNHRLHQINYTSSIFGLVSMVGLVGVAAVPMSTILWLHLFFASIHFFFALVYVILQSFVNYCIPGGHNVWSKLRISLCVFMMVCSILFLLTNAKLLMTKPSVVIFFPLSHFKWKKANQHPPALKNPDDPFFTITLASCLFEWMLYATYLGSICSFYFDFRNYELLYGVVPRSPSTTAAVAAYTANAETVDLAIEV</sequence>
<keyword evidence="5 6" id="KW-0472">Membrane</keyword>
<keyword evidence="9" id="KW-1185">Reference proteome</keyword>
<evidence type="ECO:0000256" key="1">
    <source>
        <dbReference type="ARBA" id="ARBA00004127"/>
    </source>
</evidence>
<dbReference type="Proteomes" id="UP000827092">
    <property type="component" value="Unassembled WGS sequence"/>
</dbReference>
<gene>
    <name evidence="8" type="ORF">JTE90_024307</name>
</gene>
<dbReference type="PANTHER" id="PTHR21324:SF2">
    <property type="entry name" value="EG:22E5.9 PROTEIN"/>
    <property type="match status" value="1"/>
</dbReference>
<feature type="transmembrane region" description="Helical" evidence="6">
    <location>
        <begin position="141"/>
        <end position="161"/>
    </location>
</feature>
<evidence type="ECO:0000313" key="9">
    <source>
        <dbReference type="Proteomes" id="UP000827092"/>
    </source>
</evidence>
<evidence type="ECO:0000256" key="5">
    <source>
        <dbReference type="ARBA" id="ARBA00023136"/>
    </source>
</evidence>
<feature type="domain" description="CWH43-like N-terminal" evidence="7">
    <location>
        <begin position="30"/>
        <end position="267"/>
    </location>
</feature>